<dbReference type="InterPro" id="IPR050266">
    <property type="entry name" value="AB_hydrolase_sf"/>
</dbReference>
<dbReference type="SUPFAM" id="SSF53474">
    <property type="entry name" value="alpha/beta-Hydrolases"/>
    <property type="match status" value="1"/>
</dbReference>
<protein>
    <submittedName>
        <fullName evidence="3">3-oxoadipate enol-lactonase</fullName>
        <ecNumber evidence="3">3.1.1.24</ecNumber>
    </submittedName>
</protein>
<evidence type="ECO:0000256" key="1">
    <source>
        <dbReference type="ARBA" id="ARBA00022801"/>
    </source>
</evidence>
<evidence type="ECO:0000313" key="4">
    <source>
        <dbReference type="Proteomes" id="UP000645966"/>
    </source>
</evidence>
<reference evidence="3" key="1">
    <citation type="submission" date="2020-12" db="EMBL/GenBank/DDBJ databases">
        <title>Genome public.</title>
        <authorList>
            <person name="Sun Q."/>
        </authorList>
    </citation>
    <scope>NUCLEOTIDE SEQUENCE</scope>
    <source>
        <strain evidence="3">CCM 8863</strain>
    </source>
</reference>
<dbReference type="Gene3D" id="3.40.50.1820">
    <property type="entry name" value="alpha/beta hydrolase"/>
    <property type="match status" value="1"/>
</dbReference>
<dbReference type="PRINTS" id="PR00111">
    <property type="entry name" value="ABHYDROLASE"/>
</dbReference>
<gene>
    <name evidence="3" type="primary">pcaD</name>
    <name evidence="3" type="ORF">JDV75_01605</name>
</gene>
<accession>A0A934I4Y6</accession>
<dbReference type="GO" id="GO:0016020">
    <property type="term" value="C:membrane"/>
    <property type="evidence" value="ECO:0007669"/>
    <property type="project" value="TreeGrafter"/>
</dbReference>
<dbReference type="Proteomes" id="UP000645966">
    <property type="component" value="Unassembled WGS sequence"/>
</dbReference>
<dbReference type="InterPro" id="IPR000073">
    <property type="entry name" value="AB_hydrolase_1"/>
</dbReference>
<keyword evidence="1 3" id="KW-0378">Hydrolase</keyword>
<dbReference type="EC" id="3.1.1.24" evidence="3"/>
<dbReference type="EMBL" id="JAEIOS010000009">
    <property type="protein sequence ID" value="MBI8988464.1"/>
    <property type="molecule type" value="Genomic_DNA"/>
</dbReference>
<dbReference type="GO" id="GO:0042952">
    <property type="term" value="P:beta-ketoadipate pathway"/>
    <property type="evidence" value="ECO:0007669"/>
    <property type="project" value="InterPro"/>
</dbReference>
<feature type="domain" description="AB hydrolase-1" evidence="2">
    <location>
        <begin position="28"/>
        <end position="248"/>
    </location>
</feature>
<name>A0A934I4Y6_9CORY</name>
<dbReference type="Pfam" id="PF00561">
    <property type="entry name" value="Abhydrolase_1"/>
    <property type="match status" value="1"/>
</dbReference>
<dbReference type="RefSeq" id="WP_198737502.1">
    <property type="nucleotide sequence ID" value="NZ_JAEIOS010000009.1"/>
</dbReference>
<dbReference type="InterPro" id="IPR026968">
    <property type="entry name" value="PcaD/CatD"/>
</dbReference>
<proteinExistence type="predicted"/>
<dbReference type="GO" id="GO:0047570">
    <property type="term" value="F:3-oxoadipate enol-lactonase activity"/>
    <property type="evidence" value="ECO:0007669"/>
    <property type="project" value="UniProtKB-EC"/>
</dbReference>
<sequence length="265" mass="27738">MTENTTNSGRSAVRLDVKLTGETADAIPVVLIGSLGSDRSMWEEQIGPLSEKWPLIAVDLRGHGASPVPDGPYSMPALAADVLATLDDLRVRRAHVVGLSLGGAIAQQIALDAPERVTSLTLVSTAAKFGEEQTWRDKAATVRSEGTKALADTVAHNWFTPTFGEAGAFAEYEAMVSACPDEGYAACCEALAEFDSRPRLGEISAPTLVISAADDPSTPPDVVRVLADGIPGARLESVSPAAHLVNVEQAAVVNQLLADHFTAAV</sequence>
<evidence type="ECO:0000313" key="3">
    <source>
        <dbReference type="EMBL" id="MBI8988464.1"/>
    </source>
</evidence>
<dbReference type="InterPro" id="IPR029058">
    <property type="entry name" value="AB_hydrolase_fold"/>
</dbReference>
<keyword evidence="4" id="KW-1185">Reference proteome</keyword>
<dbReference type="PANTHER" id="PTHR43798">
    <property type="entry name" value="MONOACYLGLYCEROL LIPASE"/>
    <property type="match status" value="1"/>
</dbReference>
<comment type="caution">
    <text evidence="3">The sequence shown here is derived from an EMBL/GenBank/DDBJ whole genome shotgun (WGS) entry which is preliminary data.</text>
</comment>
<dbReference type="NCBIfam" id="TIGR02427">
    <property type="entry name" value="protocat_pcaD"/>
    <property type="match status" value="1"/>
</dbReference>
<dbReference type="AlphaFoldDB" id="A0A934I4Y6"/>
<evidence type="ECO:0000259" key="2">
    <source>
        <dbReference type="Pfam" id="PF00561"/>
    </source>
</evidence>
<dbReference type="PANTHER" id="PTHR43798:SF31">
    <property type="entry name" value="AB HYDROLASE SUPERFAMILY PROTEIN YCLE"/>
    <property type="match status" value="1"/>
</dbReference>
<organism evidence="3 4">
    <name type="scientific">Corynebacterium meridianum</name>
    <dbReference type="NCBI Taxonomy" id="2765363"/>
    <lineage>
        <taxon>Bacteria</taxon>
        <taxon>Bacillati</taxon>
        <taxon>Actinomycetota</taxon>
        <taxon>Actinomycetes</taxon>
        <taxon>Mycobacteriales</taxon>
        <taxon>Corynebacteriaceae</taxon>
        <taxon>Corynebacterium</taxon>
    </lineage>
</organism>